<feature type="chain" id="PRO_5032359325" evidence="1">
    <location>
        <begin position="30"/>
        <end position="309"/>
    </location>
</feature>
<comment type="caution">
    <text evidence="2">The sequence shown here is derived from an EMBL/GenBank/DDBJ whole genome shotgun (WGS) entry which is preliminary data.</text>
</comment>
<reference evidence="2 3" key="1">
    <citation type="submission" date="2020-08" db="EMBL/GenBank/DDBJ databases">
        <title>Genomic Encyclopedia of Type Strains, Phase IV (KMG-IV): sequencing the most valuable type-strain genomes for metagenomic binning, comparative biology and taxonomic classification.</title>
        <authorList>
            <person name="Goeker M."/>
        </authorList>
    </citation>
    <scope>NUCLEOTIDE SEQUENCE [LARGE SCALE GENOMIC DNA]</scope>
    <source>
        <strain evidence="2 3">YIM 65646</strain>
    </source>
</reference>
<evidence type="ECO:0000256" key="1">
    <source>
        <dbReference type="SAM" id="SignalP"/>
    </source>
</evidence>
<evidence type="ECO:0000313" key="2">
    <source>
        <dbReference type="EMBL" id="MBB6039344.1"/>
    </source>
</evidence>
<keyword evidence="3" id="KW-1185">Reference proteome</keyword>
<proteinExistence type="predicted"/>
<dbReference type="RefSeq" id="WP_184792436.1">
    <property type="nucleotide sequence ID" value="NZ_BONT01000077.1"/>
</dbReference>
<keyword evidence="1" id="KW-0732">Signal</keyword>
<dbReference type="SUPFAM" id="SSF101898">
    <property type="entry name" value="NHL repeat"/>
    <property type="match status" value="1"/>
</dbReference>
<accession>A0A841FU79</accession>
<dbReference type="AlphaFoldDB" id="A0A841FU79"/>
<dbReference type="InterPro" id="IPR045383">
    <property type="entry name" value="DUF6528"/>
</dbReference>
<gene>
    <name evidence="2" type="ORF">HNR73_007238</name>
</gene>
<organism evidence="2 3">
    <name type="scientific">Phytomonospora endophytica</name>
    <dbReference type="NCBI Taxonomy" id="714109"/>
    <lineage>
        <taxon>Bacteria</taxon>
        <taxon>Bacillati</taxon>
        <taxon>Actinomycetota</taxon>
        <taxon>Actinomycetes</taxon>
        <taxon>Micromonosporales</taxon>
        <taxon>Micromonosporaceae</taxon>
        <taxon>Phytomonospora</taxon>
    </lineage>
</organism>
<protein>
    <submittedName>
        <fullName evidence="2">Uncharacterized protein</fullName>
    </submittedName>
</protein>
<dbReference type="Pfam" id="PF20138">
    <property type="entry name" value="DUF6528"/>
    <property type="match status" value="1"/>
</dbReference>
<evidence type="ECO:0000313" key="3">
    <source>
        <dbReference type="Proteomes" id="UP000548476"/>
    </source>
</evidence>
<sequence>MNRRSILRGLALGAAATPAAVLLSGPAQAATYSVVATEQVANRLYVWPTGKSLSWDNRSWSWSPGTGGWSNLSDVRLRNTSAHGWVVLTAASGGRVGIINHTSEKDAELNDLLWYATPGGNPHAIERIENNGSIVAASSNGYLTLYSPTAISKPSTLAKVASYSLPGAHGVLWDPGSKLLWAIGDKVIRWYAVTGTYRGTRLALKGSKAISGLGHDLQPDYKDKTRLLFTASYGTYAINTATKAVTTLSSETRVKALARHSSGEYVSIRADNTGSRTWGSPTLRFSTLADRSRTGAEFYKVRIWTPSYE</sequence>
<feature type="signal peptide" evidence="1">
    <location>
        <begin position="1"/>
        <end position="29"/>
    </location>
</feature>
<dbReference type="EMBL" id="JACHGT010000021">
    <property type="protein sequence ID" value="MBB6039344.1"/>
    <property type="molecule type" value="Genomic_DNA"/>
</dbReference>
<dbReference type="PROSITE" id="PS51318">
    <property type="entry name" value="TAT"/>
    <property type="match status" value="1"/>
</dbReference>
<name>A0A841FU79_9ACTN</name>
<dbReference type="InterPro" id="IPR006311">
    <property type="entry name" value="TAT_signal"/>
</dbReference>
<dbReference type="Proteomes" id="UP000548476">
    <property type="component" value="Unassembled WGS sequence"/>
</dbReference>